<keyword evidence="1" id="KW-0051">Antiviral defense</keyword>
<feature type="domain" description="Adenylyl/Guanylyl and SMODS C-terminal sensor" evidence="2">
    <location>
        <begin position="392"/>
        <end position="520"/>
    </location>
</feature>
<comment type="caution">
    <text evidence="3">The sequence shown here is derived from an EMBL/GenBank/DDBJ whole genome shotgun (WGS) entry which is preliminary data.</text>
</comment>
<reference evidence="3 4" key="1">
    <citation type="submission" date="2018-12" db="EMBL/GenBank/DDBJ databases">
        <title>Flavobacterium sp. nov., isolated from glacier ice.</title>
        <authorList>
            <person name="Liu Q."/>
            <person name="Xin Y.-H."/>
        </authorList>
    </citation>
    <scope>NUCLEOTIDE SEQUENCE [LARGE SCALE GENOMIC DNA]</scope>
    <source>
        <strain evidence="3 4">RB1N8</strain>
    </source>
</reference>
<sequence length="520" mass="60440">MFELFKTTNKVNDLLENIGQVLDITEAQYELVKNRYSAVANQLSKEGTDLSRYKPEILPQGSFLLGTMIRPIMEDDELDVDLVCRLTGKKSDWVQKHLKDAVRDQLIANNDDYRRMLDDEGNRCWTLVYTSDKFHLDILPSMVGNNNHVNLSERSFSNLNKSDLEEISLRITDKRETNYHTESNPNYWLKSNPFGYAAWFKERCSISNRRTIFLSEIIKPLPDYKKDKEPLIRAVQVLKRHRDIMFGGDEHKPISIIITTLAAKAYNKENNVIDALVNILANMQDRMKRVYCDKKHYKEIWWIENPVNEEENFADKWPLEKQKEDNFFSWLEKAKSDFSSLKNMNPSDAYRLLKNIIGTRSVNEAVRNLGYDELITENLKPVNYSSQMLSVAHREQPRWGMSLVYNCDIYSRYNDVSDNKKSKSIYSQTVIPKNCDIYFTATTNVPKPYDVYWQVVNTGDEAKNAFMGLRGGIFHAKTLGKGGLIQKEHSEFTGIHWMECFIVKNGVCVARSSEFFVNIK</sequence>
<dbReference type="InterPro" id="IPR040511">
    <property type="entry name" value="AGS_C"/>
</dbReference>
<protein>
    <submittedName>
        <fullName evidence="3">Nucleotidyltransferase</fullName>
    </submittedName>
</protein>
<dbReference type="Pfam" id="PF18144">
    <property type="entry name" value="SMODS"/>
    <property type="match status" value="1"/>
</dbReference>
<dbReference type="GO" id="GO:0016779">
    <property type="term" value="F:nucleotidyltransferase activity"/>
    <property type="evidence" value="ECO:0007669"/>
    <property type="project" value="InterPro"/>
</dbReference>
<dbReference type="RefSeq" id="WP_126562516.1">
    <property type="nucleotide sequence ID" value="NZ_RYDJ01000013.1"/>
</dbReference>
<dbReference type="Pfam" id="PF18134">
    <property type="entry name" value="AGS_C"/>
    <property type="match status" value="1"/>
</dbReference>
<dbReference type="GO" id="GO:0051607">
    <property type="term" value="P:defense response to virus"/>
    <property type="evidence" value="ECO:0007669"/>
    <property type="project" value="UniProtKB-KW"/>
</dbReference>
<dbReference type="CDD" id="cd05400">
    <property type="entry name" value="NT_2-5OAS_ClassI-CCAase"/>
    <property type="match status" value="1"/>
</dbReference>
<dbReference type="InterPro" id="IPR006116">
    <property type="entry name" value="NT_2-5OAS_ClassI-CCAase"/>
</dbReference>
<evidence type="ECO:0000259" key="2">
    <source>
        <dbReference type="Pfam" id="PF18134"/>
    </source>
</evidence>
<dbReference type="Proteomes" id="UP000280825">
    <property type="component" value="Unassembled WGS sequence"/>
</dbReference>
<organism evidence="3 4">
    <name type="scientific">Flavobacterium bomense</name>
    <dbReference type="NCBI Taxonomy" id="2497483"/>
    <lineage>
        <taxon>Bacteria</taxon>
        <taxon>Pseudomonadati</taxon>
        <taxon>Bacteroidota</taxon>
        <taxon>Flavobacteriia</taxon>
        <taxon>Flavobacteriales</taxon>
        <taxon>Flavobacteriaceae</taxon>
        <taxon>Flavobacterium</taxon>
    </lineage>
</organism>
<dbReference type="EMBL" id="RYDJ01000013">
    <property type="protein sequence ID" value="RTZ03583.1"/>
    <property type="molecule type" value="Genomic_DNA"/>
</dbReference>
<accession>A0A432CKP4</accession>
<gene>
    <name evidence="3" type="ORF">EKL98_11355</name>
</gene>
<proteinExistence type="predicted"/>
<evidence type="ECO:0000256" key="1">
    <source>
        <dbReference type="ARBA" id="ARBA00023118"/>
    </source>
</evidence>
<dbReference type="AlphaFoldDB" id="A0A432CKP4"/>
<evidence type="ECO:0000313" key="4">
    <source>
        <dbReference type="Proteomes" id="UP000280825"/>
    </source>
</evidence>
<name>A0A432CKP4_9FLAO</name>
<keyword evidence="3" id="KW-0808">Transferase</keyword>
<keyword evidence="4" id="KW-1185">Reference proteome</keyword>
<evidence type="ECO:0000313" key="3">
    <source>
        <dbReference type="EMBL" id="RTZ03583.1"/>
    </source>
</evidence>